<proteinExistence type="predicted"/>
<organism evidence="2 3">
    <name type="scientific">Phlyctema vagabunda</name>
    <dbReference type="NCBI Taxonomy" id="108571"/>
    <lineage>
        <taxon>Eukaryota</taxon>
        <taxon>Fungi</taxon>
        <taxon>Dikarya</taxon>
        <taxon>Ascomycota</taxon>
        <taxon>Pezizomycotina</taxon>
        <taxon>Leotiomycetes</taxon>
        <taxon>Helotiales</taxon>
        <taxon>Dermateaceae</taxon>
        <taxon>Phlyctema</taxon>
    </lineage>
</organism>
<dbReference type="EMBL" id="JBFCZG010000004">
    <property type="protein sequence ID" value="KAL3423302.1"/>
    <property type="molecule type" value="Genomic_DNA"/>
</dbReference>
<evidence type="ECO:0000259" key="1">
    <source>
        <dbReference type="Pfam" id="PF06985"/>
    </source>
</evidence>
<dbReference type="PANTHER" id="PTHR24148">
    <property type="entry name" value="ANKYRIN REPEAT DOMAIN-CONTAINING PROTEIN 39 HOMOLOG-RELATED"/>
    <property type="match status" value="1"/>
</dbReference>
<feature type="domain" description="Heterokaryon incompatibility" evidence="1">
    <location>
        <begin position="65"/>
        <end position="217"/>
    </location>
</feature>
<accession>A0ABR4PIZ2</accession>
<keyword evidence="3" id="KW-1185">Reference proteome</keyword>
<evidence type="ECO:0000313" key="3">
    <source>
        <dbReference type="Proteomes" id="UP001629113"/>
    </source>
</evidence>
<sequence>MDNHLQNMLSVRDPLEGLQKFEYSALAHHRIIRLLYIYPTKATSLPIRCRVQETNIDECSMYPKYKALSYVWGASGITSTIYINEKRFEVTANCFAALRRLREIKTTYVWIDAICINQNDKDEKKTQIPLMRDIYYFADEVICWLGYSESDLERDRDQKVIEDRAFGLMHTLDRMPGGYLKYSLQSIERLHGDEPGWRALAKILNHKWFTRIWVYQEVIVAARVKVLFQYYCETYETFIGRAVSLWDRVLEVQTRTRIHDPIENMRQGLFCVSRQFQARRCYDRDKRQLQCVTLQDVLIETQNLDCTCPKDRVFALLGVLKDNPERIKLDYGHSVAKIYTYCTLNAIQESRSLELLSLAGSSHRIKKNSLALPSWVPDWRIKVWERTIPLQHSLYTAASGFGLQKSYQHESSVLEVHGIQVDTIIAGSFNLDSRPYSYGLADWESQHKAYPNGDPGYHAWVRTITADRYDKDIRGFSRPSTEIFQQYLRLSQLPRRRDEDGMIHLFNQTIASTIKSRAFFITRSGYMGLGPLGIDTGDMVCILRGCNVPFLIRNENNHYVLVGECFVWGLMDGEAVKKVVDSDFSTYGLI</sequence>
<name>A0ABR4PIZ2_9HELO</name>
<evidence type="ECO:0000313" key="2">
    <source>
        <dbReference type="EMBL" id="KAL3423302.1"/>
    </source>
</evidence>
<reference evidence="2 3" key="1">
    <citation type="submission" date="2024-06" db="EMBL/GenBank/DDBJ databases">
        <title>Complete genome of Phlyctema vagabunda strain 19-DSS-EL-015.</title>
        <authorList>
            <person name="Fiorenzani C."/>
        </authorList>
    </citation>
    <scope>NUCLEOTIDE SEQUENCE [LARGE SCALE GENOMIC DNA]</scope>
    <source>
        <strain evidence="2 3">19-DSS-EL-015</strain>
    </source>
</reference>
<protein>
    <recommendedName>
        <fullName evidence="1">Heterokaryon incompatibility domain-containing protein</fullName>
    </recommendedName>
</protein>
<dbReference type="InterPro" id="IPR052895">
    <property type="entry name" value="HetReg/Transcr_Mod"/>
</dbReference>
<dbReference type="Pfam" id="PF26639">
    <property type="entry name" value="Het-6_barrel"/>
    <property type="match status" value="1"/>
</dbReference>
<dbReference type="Pfam" id="PF06985">
    <property type="entry name" value="HET"/>
    <property type="match status" value="1"/>
</dbReference>
<dbReference type="InterPro" id="IPR010730">
    <property type="entry name" value="HET"/>
</dbReference>
<gene>
    <name evidence="2" type="ORF">PVAG01_05049</name>
</gene>
<dbReference type="PANTHER" id="PTHR24148:SF64">
    <property type="entry name" value="HETEROKARYON INCOMPATIBILITY DOMAIN-CONTAINING PROTEIN"/>
    <property type="match status" value="1"/>
</dbReference>
<comment type="caution">
    <text evidence="2">The sequence shown here is derived from an EMBL/GenBank/DDBJ whole genome shotgun (WGS) entry which is preliminary data.</text>
</comment>
<dbReference type="Proteomes" id="UP001629113">
    <property type="component" value="Unassembled WGS sequence"/>
</dbReference>